<dbReference type="PROSITE" id="PS50920">
    <property type="entry name" value="SOLCAR"/>
    <property type="match status" value="3"/>
</dbReference>
<dbReference type="InParanoid" id="A0A6P8IKF8"/>
<evidence type="ECO:0000256" key="9">
    <source>
        <dbReference type="ARBA" id="ARBA00023136"/>
    </source>
</evidence>
<dbReference type="Pfam" id="PF00153">
    <property type="entry name" value="Mito_carr"/>
    <property type="match status" value="3"/>
</dbReference>
<evidence type="ECO:0000256" key="11">
    <source>
        <dbReference type="RuleBase" id="RU000488"/>
    </source>
</evidence>
<keyword evidence="4 10" id="KW-0812">Transmembrane</keyword>
<feature type="repeat" description="Solcar" evidence="10">
    <location>
        <begin position="7"/>
        <end position="103"/>
    </location>
</feature>
<evidence type="ECO:0000256" key="2">
    <source>
        <dbReference type="ARBA" id="ARBA00006375"/>
    </source>
</evidence>
<keyword evidence="8" id="KW-0496">Mitochondrion</keyword>
<organism evidence="12 13">
    <name type="scientific">Actinia tenebrosa</name>
    <name type="common">Australian red waratah sea anemone</name>
    <dbReference type="NCBI Taxonomy" id="6105"/>
    <lineage>
        <taxon>Eukaryota</taxon>
        <taxon>Metazoa</taxon>
        <taxon>Cnidaria</taxon>
        <taxon>Anthozoa</taxon>
        <taxon>Hexacorallia</taxon>
        <taxon>Actiniaria</taxon>
        <taxon>Actiniidae</taxon>
        <taxon>Actinia</taxon>
    </lineage>
</organism>
<evidence type="ECO:0000256" key="10">
    <source>
        <dbReference type="PROSITE-ProRule" id="PRU00282"/>
    </source>
</evidence>
<dbReference type="PANTHER" id="PTHR45618">
    <property type="entry name" value="MITOCHONDRIAL DICARBOXYLATE CARRIER-RELATED"/>
    <property type="match status" value="1"/>
</dbReference>
<dbReference type="KEGG" id="aten:116301890"/>
<keyword evidence="6" id="KW-0999">Mitochondrion inner membrane</keyword>
<feature type="repeat" description="Solcar" evidence="10">
    <location>
        <begin position="215"/>
        <end position="299"/>
    </location>
</feature>
<evidence type="ECO:0000256" key="8">
    <source>
        <dbReference type="ARBA" id="ARBA00023128"/>
    </source>
</evidence>
<dbReference type="FunFam" id="1.50.40.10:FF:000062">
    <property type="entry name" value="mitochondrial uncoupling protein 3"/>
    <property type="match status" value="1"/>
</dbReference>
<dbReference type="Gene3D" id="1.50.40.10">
    <property type="entry name" value="Mitochondrial carrier domain"/>
    <property type="match status" value="1"/>
</dbReference>
<sequence length="305" mass="34322">MNTSNKHEFLRKYFLSSVAATFAESVTFPLDITKTRLQIQGERASMVSTNGSSVAYRGMVKTAVGIVNEEGVVKLWNGVTPAILRHIVYTGSRMTVYEFLRNRVLKRNEDGLFPIWKSVISGMTAGAIGQFFSSPADLVKVQMQMEGKRVLIEKRKPRVHGTAHAFRNIVKHYGIKGLWKGWLPNVQRAALVNMGDLTTYDTVKHNLLKHTKLHDNWITHTMSSACSGLVAATISTPADVIKTRIMNNPSGYKGAIDCFQRAVKQEGFFSLYKGWLPTWTRMAPWSLTFWLSYEQIRKLSGAQGF</sequence>
<dbReference type="OrthoDB" id="756301at2759"/>
<dbReference type="InterPro" id="IPR023395">
    <property type="entry name" value="MCP_dom_sf"/>
</dbReference>
<feature type="repeat" description="Solcar" evidence="10">
    <location>
        <begin position="113"/>
        <end position="206"/>
    </location>
</feature>
<evidence type="ECO:0000313" key="13">
    <source>
        <dbReference type="RefSeq" id="XP_031566918.1"/>
    </source>
</evidence>
<keyword evidence="9 10" id="KW-0472">Membrane</keyword>
<keyword evidence="3 11" id="KW-0813">Transport</keyword>
<dbReference type="InterPro" id="IPR018108">
    <property type="entry name" value="MCP_transmembrane"/>
</dbReference>
<evidence type="ECO:0000256" key="3">
    <source>
        <dbReference type="ARBA" id="ARBA00022448"/>
    </source>
</evidence>
<evidence type="ECO:0000256" key="1">
    <source>
        <dbReference type="ARBA" id="ARBA00004448"/>
    </source>
</evidence>
<evidence type="ECO:0000256" key="6">
    <source>
        <dbReference type="ARBA" id="ARBA00022792"/>
    </source>
</evidence>
<evidence type="ECO:0000313" key="12">
    <source>
        <dbReference type="Proteomes" id="UP000515163"/>
    </source>
</evidence>
<dbReference type="Proteomes" id="UP000515163">
    <property type="component" value="Unplaced"/>
</dbReference>
<dbReference type="GeneID" id="116301890"/>
<proteinExistence type="inferred from homology"/>
<gene>
    <name evidence="13" type="primary">LOC116301890</name>
</gene>
<comment type="similarity">
    <text evidence="2 11">Belongs to the mitochondrial carrier (TC 2.A.29) family.</text>
</comment>
<dbReference type="InterPro" id="IPR050391">
    <property type="entry name" value="Mito_Metabolite_Transporter"/>
</dbReference>
<comment type="subcellular location">
    <subcellularLocation>
        <location evidence="1">Mitochondrion inner membrane</location>
        <topology evidence="1">Multi-pass membrane protein</topology>
    </subcellularLocation>
</comment>
<name>A0A6P8IKF8_ACTTE</name>
<evidence type="ECO:0000256" key="4">
    <source>
        <dbReference type="ARBA" id="ARBA00022692"/>
    </source>
</evidence>
<dbReference type="AlphaFoldDB" id="A0A6P8IKF8"/>
<reference evidence="13" key="1">
    <citation type="submission" date="2025-08" db="UniProtKB">
        <authorList>
            <consortium name="RefSeq"/>
        </authorList>
    </citation>
    <scope>IDENTIFICATION</scope>
</reference>
<protein>
    <submittedName>
        <fullName evidence="13">Mitochondrial uncoupling protein 4-like isoform X1</fullName>
    </submittedName>
</protein>
<dbReference type="FunCoup" id="A0A6P8IKF8">
    <property type="interactions" value="721"/>
</dbReference>
<evidence type="ECO:0000256" key="7">
    <source>
        <dbReference type="ARBA" id="ARBA00022989"/>
    </source>
</evidence>
<evidence type="ECO:0000256" key="5">
    <source>
        <dbReference type="ARBA" id="ARBA00022737"/>
    </source>
</evidence>
<keyword evidence="7" id="KW-1133">Transmembrane helix</keyword>
<accession>A0A6P8IKF8</accession>
<keyword evidence="12" id="KW-1185">Reference proteome</keyword>
<keyword evidence="5" id="KW-0677">Repeat</keyword>
<dbReference type="RefSeq" id="XP_031566918.1">
    <property type="nucleotide sequence ID" value="XM_031711058.1"/>
</dbReference>
<dbReference type="GO" id="GO:0005743">
    <property type="term" value="C:mitochondrial inner membrane"/>
    <property type="evidence" value="ECO:0007669"/>
    <property type="project" value="UniProtKB-SubCell"/>
</dbReference>
<dbReference type="SUPFAM" id="SSF103506">
    <property type="entry name" value="Mitochondrial carrier"/>
    <property type="match status" value="1"/>
</dbReference>